<evidence type="ECO:0000256" key="4">
    <source>
        <dbReference type="SAM" id="Phobius"/>
    </source>
</evidence>
<dbReference type="Proteomes" id="UP000660021">
    <property type="component" value="Unassembled WGS sequence"/>
</dbReference>
<dbReference type="Pfam" id="PF03323">
    <property type="entry name" value="GerA"/>
    <property type="match status" value="1"/>
</dbReference>
<dbReference type="PANTHER" id="PTHR22550:SF5">
    <property type="entry name" value="LEUCINE ZIPPER PROTEIN 4"/>
    <property type="match status" value="1"/>
</dbReference>
<keyword evidence="2 4" id="KW-0472">Membrane</keyword>
<evidence type="ECO:0000313" key="5">
    <source>
        <dbReference type="EMBL" id="MBC5730250.1"/>
    </source>
</evidence>
<proteinExistence type="inferred from homology"/>
<sequence>MWDRKKREEAVPPHPRKEPRLEGPLTLERIREVFRDCADFSVREVERPGGSGEKLVLCSIMGMVKLERVSDYILRPLAQDDALRQLDNRAAYRRMAEGALYNLLVTERTTVDQVAYDLVSGWCILFCPGESTALSLFVATEDKRAVGPPVNETVLKGARDGFVESLRTNTSLVRRHIKAPELKIREQIVGRQSLTSVDIVWLDGIADPETVAEVERRMARIDIDAVLSSGNLEEYLVDDVATAFPLIQYTERPDRFCGGLAEGRAGILVDGLPFGYLAPGTVSSFLRAGQDKSNNWLLASVLTLLRYLCVLVTLLLPALYIAMATFHQEMIPTRLALSMIAAKQDVPFQTVFEVLIMLIAFEILQEAGLRLPQSIGQTVSIIGGLVVGQAAVEAKIVSPAVLIAVAIAGIAGYTMPSQEMAGALRIWRFLLAVLASAAGLFGVVGGAALLVYHLAKIESFGVPYLAPFAGGAGLGGTARAVVRAPLPWQKLRERILKTPNRRKQR</sequence>
<comment type="caution">
    <text evidence="5">The sequence shown here is derived from an EMBL/GenBank/DDBJ whole genome shotgun (WGS) entry which is preliminary data.</text>
</comment>
<reference evidence="5 6" key="1">
    <citation type="submission" date="2020-08" db="EMBL/GenBank/DDBJ databases">
        <title>Genome public.</title>
        <authorList>
            <person name="Liu C."/>
            <person name="Sun Q."/>
        </authorList>
    </citation>
    <scope>NUCLEOTIDE SEQUENCE [LARGE SCALE GENOMIC DNA]</scope>
    <source>
        <strain evidence="5 6">New-38</strain>
    </source>
</reference>
<feature type="region of interest" description="Disordered" evidence="3">
    <location>
        <begin position="1"/>
        <end position="21"/>
    </location>
</feature>
<keyword evidence="4" id="KW-1133">Transmembrane helix</keyword>
<name>A0ABR7HRX2_9FIRM</name>
<evidence type="ECO:0000256" key="1">
    <source>
        <dbReference type="ARBA" id="ARBA00005278"/>
    </source>
</evidence>
<dbReference type="InterPro" id="IPR050768">
    <property type="entry name" value="UPF0353/GerABKA_families"/>
</dbReference>
<dbReference type="RefSeq" id="WP_101692638.1">
    <property type="nucleotide sequence ID" value="NZ_JACOPR010000002.1"/>
</dbReference>
<feature type="transmembrane region" description="Helical" evidence="4">
    <location>
        <begin position="426"/>
        <end position="452"/>
    </location>
</feature>
<feature type="transmembrane region" description="Helical" evidence="4">
    <location>
        <begin position="396"/>
        <end position="414"/>
    </location>
</feature>
<dbReference type="PANTHER" id="PTHR22550">
    <property type="entry name" value="SPORE GERMINATION PROTEIN"/>
    <property type="match status" value="1"/>
</dbReference>
<feature type="transmembrane region" description="Helical" evidence="4">
    <location>
        <begin position="296"/>
        <end position="326"/>
    </location>
</feature>
<evidence type="ECO:0000256" key="3">
    <source>
        <dbReference type="SAM" id="MobiDB-lite"/>
    </source>
</evidence>
<evidence type="ECO:0000256" key="2">
    <source>
        <dbReference type="ARBA" id="ARBA00023136"/>
    </source>
</evidence>
<gene>
    <name evidence="5" type="ORF">H8S34_05290</name>
</gene>
<comment type="similarity">
    <text evidence="1">Belongs to the GerABKA family.</text>
</comment>
<keyword evidence="4" id="KW-0812">Transmembrane</keyword>
<dbReference type="EMBL" id="JACOPR010000002">
    <property type="protein sequence ID" value="MBC5730250.1"/>
    <property type="molecule type" value="Genomic_DNA"/>
</dbReference>
<accession>A0ABR7HRX2</accession>
<evidence type="ECO:0000313" key="6">
    <source>
        <dbReference type="Proteomes" id="UP000660021"/>
    </source>
</evidence>
<feature type="transmembrane region" description="Helical" evidence="4">
    <location>
        <begin position="464"/>
        <end position="482"/>
    </location>
</feature>
<organism evidence="5 6">
    <name type="scientific">Pseudoflavonifractor hominis</name>
    <dbReference type="NCBI Taxonomy" id="2763059"/>
    <lineage>
        <taxon>Bacteria</taxon>
        <taxon>Bacillati</taxon>
        <taxon>Bacillota</taxon>
        <taxon>Clostridia</taxon>
        <taxon>Eubacteriales</taxon>
        <taxon>Oscillospiraceae</taxon>
        <taxon>Pseudoflavonifractor</taxon>
    </lineage>
</organism>
<dbReference type="InterPro" id="IPR004995">
    <property type="entry name" value="Spore_Ger"/>
</dbReference>
<keyword evidence="6" id="KW-1185">Reference proteome</keyword>
<protein>
    <submittedName>
        <fullName evidence="5">Spore germination protein</fullName>
    </submittedName>
</protein>
<dbReference type="PIRSF" id="PIRSF005690">
    <property type="entry name" value="GerBA"/>
    <property type="match status" value="1"/>
</dbReference>